<dbReference type="Gene3D" id="3.10.20.310">
    <property type="entry name" value="membrane protein fhac"/>
    <property type="match status" value="1"/>
</dbReference>
<feature type="domain" description="Bacterial surface antigen (D15)" evidence="4">
    <location>
        <begin position="384"/>
        <end position="689"/>
    </location>
</feature>
<sequence>MTPRPRNASFAIVPYSLVTGPSRIPRPRSWRTCRKPAERGQWHTARCDLAVFWPGCVTSPLNDGKPAAGRQETPDGSEASVRAGFSFLTVAWVAASPALALDSVEVNVIGIDDDNRAAVTSAVEAASLAFRSLDEPLESDADLFGVAVTDYARIIGGLYGEGFYGPAVSILIDGSEAAEIDPFNPPTQIGVITINVTPGPRFGFGALDVSPRPDSRQGTRLVKGFEPGRQARSGLIATAANTAVGEWRDEGHAKADVADQRIVARHDEALLDVTISLAPGPKLRFGTLTIDGDRDVSDKRVRQIMGFPTGEVYSPEELRDAVNRVRRTGVFATVSVAETDTPNPDGTLDYRMTLIEQKPRRFGFNVEFSSVEGLTLGGFWLHRNLFGGAERLRIEAQVQNLGGEQAGLQDRGGEDYTASMRLTRPGTFGADNDAFTFATFESTDDPDYKEDSFVFGIGVTRYFSSRLFGEVSGGLRYSEVSDAFGDRTFKHAVLPSRLEWDRRDDPGDAASGFFLGVRATPYVGIDGSQSGAVGELDLRGYLGFGANNTTVLAGRVQLGSVVGSDLDATPPDFLFFSGGGGTVRGQKYQSLGVDQPNGETSGGRSFLGVSGEVRQLIRGTIGAVAFVDVGYIGEDSFIDENAGFHAGAGIGARIGTAIGPIRVDLGTPVSDFGDRFSSVELYIGVGQAF</sequence>
<evidence type="ECO:0000259" key="4">
    <source>
        <dbReference type="Pfam" id="PF01103"/>
    </source>
</evidence>
<dbReference type="OrthoDB" id="9769707at2"/>
<proteinExistence type="predicted"/>
<dbReference type="Gene3D" id="2.40.160.50">
    <property type="entry name" value="membrane protein fhac: a member of the omp85/tpsb transporter family"/>
    <property type="match status" value="1"/>
</dbReference>
<dbReference type="Pfam" id="PF07244">
    <property type="entry name" value="POTRA"/>
    <property type="match status" value="1"/>
</dbReference>
<dbReference type="PANTHER" id="PTHR12815:SF42">
    <property type="entry name" value="BACTERIAL SURFACE ANTIGEN (D15) DOMAIN-CONTAINING PROTEIN"/>
    <property type="match status" value="1"/>
</dbReference>
<evidence type="ECO:0000313" key="7">
    <source>
        <dbReference type="Proteomes" id="UP000245680"/>
    </source>
</evidence>
<evidence type="ECO:0000256" key="3">
    <source>
        <dbReference type="ARBA" id="ARBA00023136"/>
    </source>
</evidence>
<feature type="domain" description="POTRA" evidence="5">
    <location>
        <begin position="285"/>
        <end position="343"/>
    </location>
</feature>
<reference evidence="6 7" key="1">
    <citation type="submission" date="2018-05" db="EMBL/GenBank/DDBJ databases">
        <title>Rhodobacteraceae gen. nov., sp. nov. isolated from sea water.</title>
        <authorList>
            <person name="Ren Y."/>
        </authorList>
    </citation>
    <scope>NUCLEOTIDE SEQUENCE [LARGE SCALE GENOMIC DNA]</scope>
    <source>
        <strain evidence="6 7">TG-679</strain>
    </source>
</reference>
<dbReference type="Pfam" id="PF01103">
    <property type="entry name" value="Omp85"/>
    <property type="match status" value="1"/>
</dbReference>
<evidence type="ECO:0000256" key="1">
    <source>
        <dbReference type="ARBA" id="ARBA00004370"/>
    </source>
</evidence>
<name>A0A2V2LC17_9RHOB</name>
<dbReference type="EMBL" id="QGKU01000031">
    <property type="protein sequence ID" value="PWR02988.1"/>
    <property type="molecule type" value="Genomic_DNA"/>
</dbReference>
<dbReference type="AlphaFoldDB" id="A0A2V2LC17"/>
<evidence type="ECO:0000313" key="6">
    <source>
        <dbReference type="EMBL" id="PWR02988.1"/>
    </source>
</evidence>
<comment type="subcellular location">
    <subcellularLocation>
        <location evidence="1">Membrane</location>
    </subcellularLocation>
</comment>
<keyword evidence="7" id="KW-1185">Reference proteome</keyword>
<evidence type="ECO:0000256" key="2">
    <source>
        <dbReference type="ARBA" id="ARBA00022452"/>
    </source>
</evidence>
<keyword evidence="2" id="KW-1134">Transmembrane beta strand</keyword>
<evidence type="ECO:0008006" key="8">
    <source>
        <dbReference type="Google" id="ProtNLM"/>
    </source>
</evidence>
<protein>
    <recommendedName>
        <fullName evidence="8">Outer membrane protein assembly factor</fullName>
    </recommendedName>
</protein>
<dbReference type="GO" id="GO:0019867">
    <property type="term" value="C:outer membrane"/>
    <property type="evidence" value="ECO:0007669"/>
    <property type="project" value="InterPro"/>
</dbReference>
<dbReference type="InterPro" id="IPR000184">
    <property type="entry name" value="Bac_surfAg_D15"/>
</dbReference>
<gene>
    <name evidence="6" type="ORF">DKT77_08585</name>
</gene>
<dbReference type="PANTHER" id="PTHR12815">
    <property type="entry name" value="SORTING AND ASSEMBLY MACHINERY SAMM50 PROTEIN FAMILY MEMBER"/>
    <property type="match status" value="1"/>
</dbReference>
<keyword evidence="2" id="KW-0812">Transmembrane</keyword>
<evidence type="ECO:0000259" key="5">
    <source>
        <dbReference type="Pfam" id="PF07244"/>
    </source>
</evidence>
<organism evidence="6 7">
    <name type="scientific">Meridianimarinicoccus roseus</name>
    <dbReference type="NCBI Taxonomy" id="2072018"/>
    <lineage>
        <taxon>Bacteria</taxon>
        <taxon>Pseudomonadati</taxon>
        <taxon>Pseudomonadota</taxon>
        <taxon>Alphaproteobacteria</taxon>
        <taxon>Rhodobacterales</taxon>
        <taxon>Paracoccaceae</taxon>
        <taxon>Meridianimarinicoccus</taxon>
    </lineage>
</organism>
<dbReference type="Proteomes" id="UP000245680">
    <property type="component" value="Unassembled WGS sequence"/>
</dbReference>
<accession>A0A2V2LC17</accession>
<dbReference type="InterPro" id="IPR010827">
    <property type="entry name" value="BamA/TamA_POTRA"/>
</dbReference>
<comment type="caution">
    <text evidence="6">The sequence shown here is derived from an EMBL/GenBank/DDBJ whole genome shotgun (WGS) entry which is preliminary data.</text>
</comment>
<keyword evidence="3" id="KW-0472">Membrane</keyword>
<dbReference type="InterPro" id="IPR039910">
    <property type="entry name" value="D15-like"/>
</dbReference>